<dbReference type="EMBL" id="JAMDMJ010000001">
    <property type="protein sequence ID" value="MCY9594164.1"/>
    <property type="molecule type" value="Genomic_DNA"/>
</dbReference>
<proteinExistence type="predicted"/>
<reference evidence="2 3" key="1">
    <citation type="submission" date="2022-05" db="EMBL/GenBank/DDBJ databases">
        <title>Genome Sequencing of Bee-Associated Microbes.</title>
        <authorList>
            <person name="Dunlap C."/>
        </authorList>
    </citation>
    <scope>NUCLEOTIDE SEQUENCE [LARGE SCALE GENOMIC DNA]</scope>
    <source>
        <strain evidence="2 3">NRRL B-23120</strain>
    </source>
</reference>
<dbReference type="Proteomes" id="UP001527202">
    <property type="component" value="Unassembled WGS sequence"/>
</dbReference>
<feature type="region of interest" description="Disordered" evidence="1">
    <location>
        <begin position="22"/>
        <end position="68"/>
    </location>
</feature>
<accession>A0ABT4F6M5</accession>
<dbReference type="RefSeq" id="WP_042228091.1">
    <property type="nucleotide sequence ID" value="NZ_JAMDMJ010000001.1"/>
</dbReference>
<evidence type="ECO:0000313" key="2">
    <source>
        <dbReference type="EMBL" id="MCY9594164.1"/>
    </source>
</evidence>
<comment type="caution">
    <text evidence="2">The sequence shown here is derived from an EMBL/GenBank/DDBJ whole genome shotgun (WGS) entry which is preliminary data.</text>
</comment>
<sequence>MSRSHGLKPAFFRPSIADRRIQGLYDAGGTTHPGKGTPTAAPSGMPAAEAVSRSYPFRDAYTRSDESS</sequence>
<evidence type="ECO:0000256" key="1">
    <source>
        <dbReference type="SAM" id="MobiDB-lite"/>
    </source>
</evidence>
<feature type="compositionally biased region" description="Low complexity" evidence="1">
    <location>
        <begin position="27"/>
        <end position="42"/>
    </location>
</feature>
<evidence type="ECO:0000313" key="3">
    <source>
        <dbReference type="Proteomes" id="UP001527202"/>
    </source>
</evidence>
<keyword evidence="3" id="KW-1185">Reference proteome</keyword>
<gene>
    <name evidence="2" type="ORF">M5X16_00020</name>
</gene>
<protein>
    <submittedName>
        <fullName evidence="2">Uncharacterized protein</fullName>
    </submittedName>
</protein>
<name>A0ABT4F6M5_9BACL</name>
<organism evidence="2 3">
    <name type="scientific">Paenibacillus chitinolyticus</name>
    <dbReference type="NCBI Taxonomy" id="79263"/>
    <lineage>
        <taxon>Bacteria</taxon>
        <taxon>Bacillati</taxon>
        <taxon>Bacillota</taxon>
        <taxon>Bacilli</taxon>
        <taxon>Bacillales</taxon>
        <taxon>Paenibacillaceae</taxon>
        <taxon>Paenibacillus</taxon>
    </lineage>
</organism>